<keyword evidence="2" id="KW-0812">Transmembrane</keyword>
<dbReference type="PANTHER" id="PTHR11860:SF118">
    <property type="entry name" value="CMRF35-LIKE MOLECULE 3-RELATED"/>
    <property type="match status" value="1"/>
</dbReference>
<evidence type="ECO:0000256" key="4">
    <source>
        <dbReference type="SAM" id="SignalP"/>
    </source>
</evidence>
<keyword evidence="7" id="KW-1185">Reference proteome</keyword>
<evidence type="ECO:0000313" key="6">
    <source>
        <dbReference type="Ensembl" id="ENSATEP00000025682.3"/>
    </source>
</evidence>
<feature type="chain" id="PRO_5043691591" description="Ig-like domain-containing protein" evidence="4">
    <location>
        <begin position="24"/>
        <end position="415"/>
    </location>
</feature>
<dbReference type="Pfam" id="PF07686">
    <property type="entry name" value="V-set"/>
    <property type="match status" value="3"/>
</dbReference>
<dbReference type="PROSITE" id="PS50835">
    <property type="entry name" value="IG_LIKE"/>
    <property type="match status" value="2"/>
</dbReference>
<name>A0A3Q1IUE6_ANATE</name>
<feature type="domain" description="Ig-like" evidence="5">
    <location>
        <begin position="116"/>
        <end position="215"/>
    </location>
</feature>
<evidence type="ECO:0000256" key="3">
    <source>
        <dbReference type="ARBA" id="ARBA00023136"/>
    </source>
</evidence>
<proteinExistence type="predicted"/>
<dbReference type="InterPro" id="IPR013106">
    <property type="entry name" value="Ig_V-set"/>
</dbReference>
<evidence type="ECO:0000256" key="1">
    <source>
        <dbReference type="ARBA" id="ARBA00004370"/>
    </source>
</evidence>
<reference evidence="6" key="3">
    <citation type="submission" date="2025-09" db="UniProtKB">
        <authorList>
            <consortium name="Ensembl"/>
        </authorList>
    </citation>
    <scope>IDENTIFICATION</scope>
</reference>
<feature type="domain" description="Ig-like" evidence="5">
    <location>
        <begin position="247"/>
        <end position="332"/>
    </location>
</feature>
<dbReference type="InterPro" id="IPR050671">
    <property type="entry name" value="CD300_family_receptors"/>
</dbReference>
<dbReference type="SMART" id="SM00409">
    <property type="entry name" value="IG"/>
    <property type="match status" value="3"/>
</dbReference>
<evidence type="ECO:0000313" key="7">
    <source>
        <dbReference type="Proteomes" id="UP000265040"/>
    </source>
</evidence>
<dbReference type="AlphaFoldDB" id="A0A3Q1IUE6"/>
<organism evidence="6 7">
    <name type="scientific">Anabas testudineus</name>
    <name type="common">Climbing perch</name>
    <name type="synonym">Anthias testudineus</name>
    <dbReference type="NCBI Taxonomy" id="64144"/>
    <lineage>
        <taxon>Eukaryota</taxon>
        <taxon>Metazoa</taxon>
        <taxon>Chordata</taxon>
        <taxon>Craniata</taxon>
        <taxon>Vertebrata</taxon>
        <taxon>Euteleostomi</taxon>
        <taxon>Actinopterygii</taxon>
        <taxon>Neopterygii</taxon>
        <taxon>Teleostei</taxon>
        <taxon>Neoteleostei</taxon>
        <taxon>Acanthomorphata</taxon>
        <taxon>Anabantaria</taxon>
        <taxon>Anabantiformes</taxon>
        <taxon>Anabantoidei</taxon>
        <taxon>Anabantidae</taxon>
        <taxon>Anabas</taxon>
    </lineage>
</organism>
<reference evidence="6" key="1">
    <citation type="submission" date="2021-04" db="EMBL/GenBank/DDBJ databases">
        <authorList>
            <consortium name="Wellcome Sanger Institute Data Sharing"/>
        </authorList>
    </citation>
    <scope>NUCLEOTIDE SEQUENCE [LARGE SCALE GENOMIC DNA]</scope>
</reference>
<accession>A0A3Q1IUE6</accession>
<dbReference type="PANTHER" id="PTHR11860">
    <property type="entry name" value="POLYMERIC-IMMUNOGLOBULIN RECEPTOR"/>
    <property type="match status" value="1"/>
</dbReference>
<dbReference type="InterPro" id="IPR007110">
    <property type="entry name" value="Ig-like_dom"/>
</dbReference>
<dbReference type="STRING" id="64144.ENSATEP00000025682"/>
<dbReference type="GO" id="GO:0005886">
    <property type="term" value="C:plasma membrane"/>
    <property type="evidence" value="ECO:0007669"/>
    <property type="project" value="TreeGrafter"/>
</dbReference>
<protein>
    <recommendedName>
        <fullName evidence="5">Ig-like domain-containing protein</fullName>
    </recommendedName>
</protein>
<dbReference type="Ensembl" id="ENSATET00000026100.3">
    <property type="protein sequence ID" value="ENSATEP00000025682.3"/>
    <property type="gene ID" value="ENSATEG00000018392.3"/>
</dbReference>
<sequence length="415" mass="46518">MKMWWPKILLFILYSSLCCVTGAEEIISVFGYEGKEAQVSCSYDEGYESYEKYLCRNDCGSDDDVLITTTQGSKNRYSISDDTNKKVFTATISNLNKNDAGKYWCGVTRSGKDYYPAEVELKVVSDTCCDSFTKVQSYEGGSVAISCPYESQDQNNMKYICRRNQPSSCLQQALITSNNRQNTQFSLTDDKESRKFTVTITSLTQKDSGSYLCGVHRNTGLDVFSAVDLKVIENTCCDSFTKVQSYEGGSVSISCSYESQDQNNMKYICRGSQPSSCLQQALITSNNRQNTQFSLNDDKVSRKFTVTITSLTQKDSGSYLCGVKRNTELDVFSAVDLEVRENTCCRSSSKVQSYEGGSVSISCPYESQDQNNMKHICRENQPSSCLQQALITSNNRQNTQFSLTDDKESRKFTVT</sequence>
<dbReference type="Proteomes" id="UP000265040">
    <property type="component" value="Chromosome 1"/>
</dbReference>
<dbReference type="InterPro" id="IPR036179">
    <property type="entry name" value="Ig-like_dom_sf"/>
</dbReference>
<dbReference type="GO" id="GO:0004888">
    <property type="term" value="F:transmembrane signaling receptor activity"/>
    <property type="evidence" value="ECO:0007669"/>
    <property type="project" value="TreeGrafter"/>
</dbReference>
<keyword evidence="4" id="KW-0732">Signal</keyword>
<keyword evidence="3" id="KW-0472">Membrane</keyword>
<dbReference type="SMART" id="SM00406">
    <property type="entry name" value="IGv"/>
    <property type="match status" value="3"/>
</dbReference>
<evidence type="ECO:0000259" key="5">
    <source>
        <dbReference type="PROSITE" id="PS50835"/>
    </source>
</evidence>
<dbReference type="InterPro" id="IPR003599">
    <property type="entry name" value="Ig_sub"/>
</dbReference>
<dbReference type="InterPro" id="IPR013783">
    <property type="entry name" value="Ig-like_fold"/>
</dbReference>
<feature type="signal peptide" evidence="4">
    <location>
        <begin position="1"/>
        <end position="23"/>
    </location>
</feature>
<reference evidence="6" key="2">
    <citation type="submission" date="2025-08" db="UniProtKB">
        <authorList>
            <consortium name="Ensembl"/>
        </authorList>
    </citation>
    <scope>IDENTIFICATION</scope>
</reference>
<evidence type="ECO:0000256" key="2">
    <source>
        <dbReference type="ARBA" id="ARBA00022692"/>
    </source>
</evidence>
<comment type="subcellular location">
    <subcellularLocation>
        <location evidence="1">Membrane</location>
    </subcellularLocation>
</comment>
<dbReference type="GeneTree" id="ENSGT00950000182977"/>
<dbReference type="Gene3D" id="2.60.40.10">
    <property type="entry name" value="Immunoglobulins"/>
    <property type="match status" value="4"/>
</dbReference>
<dbReference type="SUPFAM" id="SSF48726">
    <property type="entry name" value="Immunoglobulin"/>
    <property type="match status" value="4"/>
</dbReference>